<keyword evidence="2" id="KW-0238">DNA-binding</keyword>
<dbReference type="InterPro" id="IPR037923">
    <property type="entry name" value="HTH-like"/>
</dbReference>
<evidence type="ECO:0000313" key="5">
    <source>
        <dbReference type="EMBL" id="MBE5039761.1"/>
    </source>
</evidence>
<evidence type="ECO:0000256" key="1">
    <source>
        <dbReference type="ARBA" id="ARBA00023015"/>
    </source>
</evidence>
<accession>A0A9D5R7Y4</accession>
<evidence type="ECO:0000256" key="3">
    <source>
        <dbReference type="ARBA" id="ARBA00023163"/>
    </source>
</evidence>
<sequence length="275" mass="32161">MNVVQCIRSDREKTYAYMHKKSSTGRGGDYKMHTHREYEVFVFLKGSARFVIEGNSYQLRPFDILVIRSSELHRVYYETEQEYERIVLHIAEDFFTRHHCGYYCRVFEDRTAGEQNLISGDTVKQAGIPELLERMERYIRQTSRREDAAVQAGIVELLHLLNQTLRQRSILPQRNENIQEVIQYINDHIGQAITLDQIAKEFFISKYHLCRIFKESTGFTVGNYIMNKRLLKVRALCGQGMRISYACYEAGFGSYSNFYKAYVKATGAAPRKDLK</sequence>
<reference evidence="5" key="1">
    <citation type="submission" date="2020-10" db="EMBL/GenBank/DDBJ databases">
        <title>ChiBAC.</title>
        <authorList>
            <person name="Zenner C."/>
            <person name="Hitch T.C.A."/>
            <person name="Clavel T."/>
        </authorList>
    </citation>
    <scope>NUCLEOTIDE SEQUENCE</scope>
    <source>
        <strain evidence="5">DSM 107454</strain>
    </source>
</reference>
<evidence type="ECO:0000256" key="2">
    <source>
        <dbReference type="ARBA" id="ARBA00023125"/>
    </source>
</evidence>
<keyword evidence="1" id="KW-0805">Transcription regulation</keyword>
<dbReference type="PROSITE" id="PS01124">
    <property type="entry name" value="HTH_ARAC_FAMILY_2"/>
    <property type="match status" value="1"/>
</dbReference>
<dbReference type="Pfam" id="PF12833">
    <property type="entry name" value="HTH_18"/>
    <property type="match status" value="1"/>
</dbReference>
<organism evidence="5 6">
    <name type="scientific">Ructibacterium gallinarum</name>
    <dbReference type="NCBI Taxonomy" id="2779355"/>
    <lineage>
        <taxon>Bacteria</taxon>
        <taxon>Bacillati</taxon>
        <taxon>Bacillota</taxon>
        <taxon>Clostridia</taxon>
        <taxon>Eubacteriales</taxon>
        <taxon>Oscillospiraceae</taxon>
        <taxon>Ructibacterium</taxon>
    </lineage>
</organism>
<dbReference type="Gene3D" id="2.60.120.10">
    <property type="entry name" value="Jelly Rolls"/>
    <property type="match status" value="1"/>
</dbReference>
<comment type="caution">
    <text evidence="5">The sequence shown here is derived from an EMBL/GenBank/DDBJ whole genome shotgun (WGS) entry which is preliminary data.</text>
</comment>
<feature type="domain" description="HTH araC/xylS-type" evidence="4">
    <location>
        <begin position="179"/>
        <end position="275"/>
    </location>
</feature>
<protein>
    <submittedName>
        <fullName evidence="5">Helix-turn-helix transcriptional regulator</fullName>
    </submittedName>
</protein>
<dbReference type="AlphaFoldDB" id="A0A9D5R7Y4"/>
<evidence type="ECO:0000313" key="6">
    <source>
        <dbReference type="Proteomes" id="UP000806542"/>
    </source>
</evidence>
<dbReference type="InterPro" id="IPR003313">
    <property type="entry name" value="AraC-bd"/>
</dbReference>
<dbReference type="SUPFAM" id="SSF46689">
    <property type="entry name" value="Homeodomain-like"/>
    <property type="match status" value="1"/>
</dbReference>
<evidence type="ECO:0000259" key="4">
    <source>
        <dbReference type="PROSITE" id="PS01124"/>
    </source>
</evidence>
<dbReference type="PANTHER" id="PTHR43280">
    <property type="entry name" value="ARAC-FAMILY TRANSCRIPTIONAL REGULATOR"/>
    <property type="match status" value="1"/>
</dbReference>
<keyword evidence="6" id="KW-1185">Reference proteome</keyword>
<keyword evidence="3" id="KW-0804">Transcription</keyword>
<dbReference type="InterPro" id="IPR014710">
    <property type="entry name" value="RmlC-like_jellyroll"/>
</dbReference>
<dbReference type="Proteomes" id="UP000806542">
    <property type="component" value="Unassembled WGS sequence"/>
</dbReference>
<dbReference type="Gene3D" id="1.10.10.60">
    <property type="entry name" value="Homeodomain-like"/>
    <property type="match status" value="2"/>
</dbReference>
<dbReference type="SMART" id="SM00342">
    <property type="entry name" value="HTH_ARAC"/>
    <property type="match status" value="1"/>
</dbReference>
<gene>
    <name evidence="5" type="ORF">INF28_04700</name>
</gene>
<proteinExistence type="predicted"/>
<dbReference type="EMBL" id="JADCKB010000007">
    <property type="protein sequence ID" value="MBE5039761.1"/>
    <property type="molecule type" value="Genomic_DNA"/>
</dbReference>
<dbReference type="GO" id="GO:0043565">
    <property type="term" value="F:sequence-specific DNA binding"/>
    <property type="evidence" value="ECO:0007669"/>
    <property type="project" value="InterPro"/>
</dbReference>
<name>A0A9D5R7Y4_9FIRM</name>
<dbReference type="GO" id="GO:0003700">
    <property type="term" value="F:DNA-binding transcription factor activity"/>
    <property type="evidence" value="ECO:0007669"/>
    <property type="project" value="InterPro"/>
</dbReference>
<dbReference type="InterPro" id="IPR018060">
    <property type="entry name" value="HTH_AraC"/>
</dbReference>
<dbReference type="SUPFAM" id="SSF51215">
    <property type="entry name" value="Regulatory protein AraC"/>
    <property type="match status" value="1"/>
</dbReference>
<dbReference type="PANTHER" id="PTHR43280:SF34">
    <property type="entry name" value="ARAC-FAMILY TRANSCRIPTIONAL REGULATOR"/>
    <property type="match status" value="1"/>
</dbReference>
<dbReference type="RefSeq" id="WP_226392326.1">
    <property type="nucleotide sequence ID" value="NZ_JADCKB010000007.1"/>
</dbReference>
<dbReference type="InterPro" id="IPR009057">
    <property type="entry name" value="Homeodomain-like_sf"/>
</dbReference>
<dbReference type="Pfam" id="PF02311">
    <property type="entry name" value="AraC_binding"/>
    <property type="match status" value="1"/>
</dbReference>